<dbReference type="AlphaFoldDB" id="L1IMJ7"/>
<evidence type="ECO:0000256" key="1">
    <source>
        <dbReference type="SAM" id="MobiDB-lite"/>
    </source>
</evidence>
<reference evidence="4" key="2">
    <citation type="submission" date="2012-11" db="EMBL/GenBank/DDBJ databases">
        <authorList>
            <person name="Kuo A."/>
            <person name="Curtis B.A."/>
            <person name="Tanifuji G."/>
            <person name="Burki F."/>
            <person name="Gruber A."/>
            <person name="Irimia M."/>
            <person name="Maruyama S."/>
            <person name="Arias M.C."/>
            <person name="Ball S.G."/>
            <person name="Gile G.H."/>
            <person name="Hirakawa Y."/>
            <person name="Hopkins J.F."/>
            <person name="Rensing S.A."/>
            <person name="Schmutz J."/>
            <person name="Symeonidi A."/>
            <person name="Elias M."/>
            <person name="Eveleigh R.J."/>
            <person name="Herman E.K."/>
            <person name="Klute M.J."/>
            <person name="Nakayama T."/>
            <person name="Obornik M."/>
            <person name="Reyes-Prieto A."/>
            <person name="Armbrust E.V."/>
            <person name="Aves S.J."/>
            <person name="Beiko R.G."/>
            <person name="Coutinho P."/>
            <person name="Dacks J.B."/>
            <person name="Durnford D.G."/>
            <person name="Fast N.M."/>
            <person name="Green B.R."/>
            <person name="Grisdale C."/>
            <person name="Hempe F."/>
            <person name="Henrissat B."/>
            <person name="Hoppner M.P."/>
            <person name="Ishida K.-I."/>
            <person name="Kim E."/>
            <person name="Koreny L."/>
            <person name="Kroth P.G."/>
            <person name="Liu Y."/>
            <person name="Malik S.-B."/>
            <person name="Maier U.G."/>
            <person name="McRose D."/>
            <person name="Mock T."/>
            <person name="Neilson J.A."/>
            <person name="Onodera N.T."/>
            <person name="Poole A.M."/>
            <person name="Pritham E.J."/>
            <person name="Richards T.A."/>
            <person name="Rocap G."/>
            <person name="Roy S.W."/>
            <person name="Sarai C."/>
            <person name="Schaack S."/>
            <person name="Shirato S."/>
            <person name="Slamovits C.H."/>
            <person name="Spencer D.F."/>
            <person name="Suzuki S."/>
            <person name="Worden A.Z."/>
            <person name="Zauner S."/>
            <person name="Barry K."/>
            <person name="Bell C."/>
            <person name="Bharti A.K."/>
            <person name="Crow J.A."/>
            <person name="Grimwood J."/>
            <person name="Kramer R."/>
            <person name="Lindquist E."/>
            <person name="Lucas S."/>
            <person name="Salamov A."/>
            <person name="McFadden G.I."/>
            <person name="Lane C.E."/>
            <person name="Keeling P.J."/>
            <person name="Gray M.W."/>
            <person name="Grigoriev I.V."/>
            <person name="Archibald J.M."/>
        </authorList>
    </citation>
    <scope>NUCLEOTIDE SEQUENCE</scope>
    <source>
        <strain evidence="4">CCMP2712</strain>
    </source>
</reference>
<evidence type="ECO:0000313" key="3">
    <source>
        <dbReference type="EnsemblProtists" id="EKX37498"/>
    </source>
</evidence>
<protein>
    <submittedName>
        <fullName evidence="2 3">Uncharacterized protein</fullName>
    </submittedName>
</protein>
<reference evidence="2 4" key="1">
    <citation type="journal article" date="2012" name="Nature">
        <title>Algal genomes reveal evolutionary mosaicism and the fate of nucleomorphs.</title>
        <authorList>
            <consortium name="DOE Joint Genome Institute"/>
            <person name="Curtis B.A."/>
            <person name="Tanifuji G."/>
            <person name="Burki F."/>
            <person name="Gruber A."/>
            <person name="Irimia M."/>
            <person name="Maruyama S."/>
            <person name="Arias M.C."/>
            <person name="Ball S.G."/>
            <person name="Gile G.H."/>
            <person name="Hirakawa Y."/>
            <person name="Hopkins J.F."/>
            <person name="Kuo A."/>
            <person name="Rensing S.A."/>
            <person name="Schmutz J."/>
            <person name="Symeonidi A."/>
            <person name="Elias M."/>
            <person name="Eveleigh R.J."/>
            <person name="Herman E.K."/>
            <person name="Klute M.J."/>
            <person name="Nakayama T."/>
            <person name="Obornik M."/>
            <person name="Reyes-Prieto A."/>
            <person name="Armbrust E.V."/>
            <person name="Aves S.J."/>
            <person name="Beiko R.G."/>
            <person name="Coutinho P."/>
            <person name="Dacks J.B."/>
            <person name="Durnford D.G."/>
            <person name="Fast N.M."/>
            <person name="Green B.R."/>
            <person name="Grisdale C.J."/>
            <person name="Hempel F."/>
            <person name="Henrissat B."/>
            <person name="Hoppner M.P."/>
            <person name="Ishida K."/>
            <person name="Kim E."/>
            <person name="Koreny L."/>
            <person name="Kroth P.G."/>
            <person name="Liu Y."/>
            <person name="Malik S.B."/>
            <person name="Maier U.G."/>
            <person name="McRose D."/>
            <person name="Mock T."/>
            <person name="Neilson J.A."/>
            <person name="Onodera N.T."/>
            <person name="Poole A.M."/>
            <person name="Pritham E.J."/>
            <person name="Richards T.A."/>
            <person name="Rocap G."/>
            <person name="Roy S.W."/>
            <person name="Sarai C."/>
            <person name="Schaack S."/>
            <person name="Shirato S."/>
            <person name="Slamovits C.H."/>
            <person name="Spencer D.F."/>
            <person name="Suzuki S."/>
            <person name="Worden A.Z."/>
            <person name="Zauner S."/>
            <person name="Barry K."/>
            <person name="Bell C."/>
            <person name="Bharti A.K."/>
            <person name="Crow J.A."/>
            <person name="Grimwood J."/>
            <person name="Kramer R."/>
            <person name="Lindquist E."/>
            <person name="Lucas S."/>
            <person name="Salamov A."/>
            <person name="McFadden G.I."/>
            <person name="Lane C.E."/>
            <person name="Keeling P.J."/>
            <person name="Gray M.W."/>
            <person name="Grigoriev I.V."/>
            <person name="Archibald J.M."/>
        </authorList>
    </citation>
    <scope>NUCLEOTIDE SEQUENCE</scope>
    <source>
        <strain evidence="2 4">CCMP2712</strain>
    </source>
</reference>
<reference evidence="3" key="3">
    <citation type="submission" date="2016-03" db="UniProtKB">
        <authorList>
            <consortium name="EnsemblProtists"/>
        </authorList>
    </citation>
    <scope>IDENTIFICATION</scope>
</reference>
<gene>
    <name evidence="2" type="ORF">GUITHDRAFT_144932</name>
</gene>
<dbReference type="HOGENOM" id="CLU_1839000_0_0_1"/>
<feature type="region of interest" description="Disordered" evidence="1">
    <location>
        <begin position="102"/>
        <end position="140"/>
    </location>
</feature>
<dbReference type="PaxDb" id="55529-EKX37498"/>
<accession>L1IMJ7</accession>
<organism evidence="2">
    <name type="scientific">Guillardia theta (strain CCMP2712)</name>
    <name type="common">Cryptophyte</name>
    <dbReference type="NCBI Taxonomy" id="905079"/>
    <lineage>
        <taxon>Eukaryota</taxon>
        <taxon>Cryptophyceae</taxon>
        <taxon>Pyrenomonadales</taxon>
        <taxon>Geminigeraceae</taxon>
        <taxon>Guillardia</taxon>
    </lineage>
</organism>
<name>L1IMJ7_GUITC</name>
<dbReference type="GeneID" id="17294273"/>
<proteinExistence type="predicted"/>
<dbReference type="KEGG" id="gtt:GUITHDRAFT_144932"/>
<dbReference type="EMBL" id="JH993058">
    <property type="protein sequence ID" value="EKX37498.1"/>
    <property type="molecule type" value="Genomic_DNA"/>
</dbReference>
<dbReference type="Proteomes" id="UP000011087">
    <property type="component" value="Unassembled WGS sequence"/>
</dbReference>
<dbReference type="EnsemblProtists" id="EKX37498">
    <property type="protein sequence ID" value="EKX37498"/>
    <property type="gene ID" value="GUITHDRAFT_144932"/>
</dbReference>
<dbReference type="RefSeq" id="XP_005824478.1">
    <property type="nucleotide sequence ID" value="XM_005824421.1"/>
</dbReference>
<sequence>MGAILSLTKSNKMGSSKQPDWFLSQGYKVNSISKANVLEPGPRKDSLVDRSRSPLKELNLKGSARRLSDASLVLPRANSASNVPSQSMAYIDELTGALPGRLRKQSSFREKRQSFSTPSKDPIKESWKGKWKTTSSLKAA</sequence>
<evidence type="ECO:0000313" key="4">
    <source>
        <dbReference type="Proteomes" id="UP000011087"/>
    </source>
</evidence>
<keyword evidence="4" id="KW-1185">Reference proteome</keyword>
<evidence type="ECO:0000313" key="2">
    <source>
        <dbReference type="EMBL" id="EKX37498.1"/>
    </source>
</evidence>